<dbReference type="EMBL" id="CM055108">
    <property type="protein sequence ID" value="KAJ7524879.1"/>
    <property type="molecule type" value="Genomic_DNA"/>
</dbReference>
<organism evidence="1 2">
    <name type="scientific">Diphasiastrum complanatum</name>
    <name type="common">Issler's clubmoss</name>
    <name type="synonym">Lycopodium complanatum</name>
    <dbReference type="NCBI Taxonomy" id="34168"/>
    <lineage>
        <taxon>Eukaryota</taxon>
        <taxon>Viridiplantae</taxon>
        <taxon>Streptophyta</taxon>
        <taxon>Embryophyta</taxon>
        <taxon>Tracheophyta</taxon>
        <taxon>Lycopodiopsida</taxon>
        <taxon>Lycopodiales</taxon>
        <taxon>Lycopodiaceae</taxon>
        <taxon>Lycopodioideae</taxon>
        <taxon>Diphasiastrum</taxon>
    </lineage>
</organism>
<sequence length="727" mass="79943">MEGLAAISPVTKHKNVDKVARSQAKEWKTSSRHISASGSVSANAYNPVSGTFHCLDGAASDSASTDQNGKPGITEDTNNSINAAGTNAEYDSVSTNGSCSGESEDQPQVLNKEKRGNLRTEAPVLVGQCDKRDKSRVRNEKKHQRQKERRAKELRDRSTSFIISHKLKVLTEQLVGMGFSPEHASMALILNNGHVENSIACLLEGREERLEKSCNSQIDVKLDISEELTRILEFETEYNTYSRSEIDKAIVACEGDLDKAVEWLRDRHPDRLPVRYIDPSNQRAKHDLSDQLEHQMHSAISGTVSTSPAHSRNSNKPQAQANHHKEEMGIIAEKNIRDQLLAPAPRRPSERTAETFSIVRSTLLGSSNSNKPLISGDGQEILDGLHASLHIPQLTIAPVSTSLHLLADCNSFESARSFWSSLRDASMLQASKGEGMTQQGSQNWSSMRDASMLQASKGEGMTHQVLQQHSASQSQAGGSNCVTNSPTPFQRQFLSTSSSTVLHLNGESNKQLVDRRGISVKGIEHGQAIDMVDAAEHIRPLHPSCTVDARRTLNQNLLHSLELPFYASSFACTPQLRIPSNISSELWTGWGSGAPVDWSLQSIRNRDYKSVDWSMSAPPSALWETPISIDGSSSQTVCNISKFDRNLHSLNISDHSVRNPPRSVAMTDTYDLWGNSKFRDDYTTLGTLDESTSEIANSSPVAVQEWTSPFAGKDLFTLPRQTILSTL</sequence>
<evidence type="ECO:0000313" key="1">
    <source>
        <dbReference type="EMBL" id="KAJ7524879.1"/>
    </source>
</evidence>
<gene>
    <name evidence="1" type="ORF">O6H91_17G025900</name>
</gene>
<keyword evidence="2" id="KW-1185">Reference proteome</keyword>
<accession>A0ACC2B512</accession>
<proteinExistence type="predicted"/>
<reference evidence="2" key="1">
    <citation type="journal article" date="2024" name="Proc. Natl. Acad. Sci. U.S.A.">
        <title>Extraordinary preservation of gene collinearity over three hundred million years revealed in homosporous lycophytes.</title>
        <authorList>
            <person name="Li C."/>
            <person name="Wickell D."/>
            <person name="Kuo L.Y."/>
            <person name="Chen X."/>
            <person name="Nie B."/>
            <person name="Liao X."/>
            <person name="Peng D."/>
            <person name="Ji J."/>
            <person name="Jenkins J."/>
            <person name="Williams M."/>
            <person name="Shu S."/>
            <person name="Plott C."/>
            <person name="Barry K."/>
            <person name="Rajasekar S."/>
            <person name="Grimwood J."/>
            <person name="Han X."/>
            <person name="Sun S."/>
            <person name="Hou Z."/>
            <person name="He W."/>
            <person name="Dai G."/>
            <person name="Sun C."/>
            <person name="Schmutz J."/>
            <person name="Leebens-Mack J.H."/>
            <person name="Li F.W."/>
            <person name="Wang L."/>
        </authorList>
    </citation>
    <scope>NUCLEOTIDE SEQUENCE [LARGE SCALE GENOMIC DNA]</scope>
    <source>
        <strain evidence="2">cv. PW_Plant_1</strain>
    </source>
</reference>
<name>A0ACC2B512_DIPCM</name>
<evidence type="ECO:0000313" key="2">
    <source>
        <dbReference type="Proteomes" id="UP001162992"/>
    </source>
</evidence>
<protein>
    <submittedName>
        <fullName evidence="1">Uncharacterized protein</fullName>
    </submittedName>
</protein>
<comment type="caution">
    <text evidence="1">The sequence shown here is derived from an EMBL/GenBank/DDBJ whole genome shotgun (WGS) entry which is preliminary data.</text>
</comment>
<dbReference type="Proteomes" id="UP001162992">
    <property type="component" value="Chromosome 17"/>
</dbReference>